<dbReference type="EMBL" id="WKPR01000034">
    <property type="protein sequence ID" value="MSB22106.1"/>
    <property type="molecule type" value="Genomic_DNA"/>
</dbReference>
<dbReference type="Pfam" id="PF00939">
    <property type="entry name" value="Na_sulph_symp"/>
    <property type="match status" value="1"/>
</dbReference>
<evidence type="ECO:0000256" key="5">
    <source>
        <dbReference type="ARBA" id="ARBA00022989"/>
    </source>
</evidence>
<comment type="caution">
    <text evidence="10">The sequence shown here is derived from an EMBL/GenBank/DDBJ whole genome shotgun (WGS) entry which is preliminary data.</text>
</comment>
<name>A0A174VUB3_FLAPL</name>
<dbReference type="Proteomes" id="UP000434475">
    <property type="component" value="Unassembled WGS sequence"/>
</dbReference>
<dbReference type="Proteomes" id="UP000429811">
    <property type="component" value="Unassembled WGS sequence"/>
</dbReference>
<evidence type="ECO:0000256" key="3">
    <source>
        <dbReference type="ARBA" id="ARBA00020150"/>
    </source>
</evidence>
<evidence type="ECO:0000313" key="10">
    <source>
        <dbReference type="EMBL" id="MSB49170.1"/>
    </source>
</evidence>
<dbReference type="AlphaFoldDB" id="A0A174VUB3"/>
<feature type="transmembrane region" description="Helical" evidence="8">
    <location>
        <begin position="328"/>
        <end position="347"/>
    </location>
</feature>
<dbReference type="RefSeq" id="WP_007495099.1">
    <property type="nucleotide sequence ID" value="NZ_CP048436.1"/>
</dbReference>
<evidence type="ECO:0000256" key="4">
    <source>
        <dbReference type="ARBA" id="ARBA00022692"/>
    </source>
</evidence>
<feature type="transmembrane region" description="Helical" evidence="8">
    <location>
        <begin position="260"/>
        <end position="278"/>
    </location>
</feature>
<reference evidence="11 12" key="1">
    <citation type="journal article" date="2019" name="Nat. Med.">
        <title>A library of human gut bacterial isolates paired with longitudinal multiomics data enables mechanistic microbiome research.</title>
        <authorList>
            <person name="Poyet M."/>
            <person name="Groussin M."/>
            <person name="Gibbons S.M."/>
            <person name="Avila-Pacheco J."/>
            <person name="Jiang X."/>
            <person name="Kearney S.M."/>
            <person name="Perrotta A.R."/>
            <person name="Berdy B."/>
            <person name="Zhao S."/>
            <person name="Lieberman T.D."/>
            <person name="Swanson P.K."/>
            <person name="Smith M."/>
            <person name="Roesemann S."/>
            <person name="Alexander J.E."/>
            <person name="Rich S.A."/>
            <person name="Livny J."/>
            <person name="Vlamakis H."/>
            <person name="Clish C."/>
            <person name="Bullock K."/>
            <person name="Deik A."/>
            <person name="Scott J."/>
            <person name="Pierce K.A."/>
            <person name="Xavier R.J."/>
            <person name="Alm E.J."/>
        </authorList>
    </citation>
    <scope>NUCLEOTIDE SEQUENCE [LARGE SCALE GENOMIC DNA]</scope>
    <source>
        <strain evidence="9 12">BIOML-A2</strain>
        <strain evidence="10 11">BIOML-A5</strain>
    </source>
</reference>
<evidence type="ECO:0000313" key="12">
    <source>
        <dbReference type="Proteomes" id="UP000434475"/>
    </source>
</evidence>
<dbReference type="GO" id="GO:0008514">
    <property type="term" value="F:organic anion transmembrane transporter activity"/>
    <property type="evidence" value="ECO:0007669"/>
    <property type="project" value="UniProtKB-ARBA"/>
</dbReference>
<dbReference type="GO" id="GO:1905039">
    <property type="term" value="P:carboxylic acid transmembrane transport"/>
    <property type="evidence" value="ECO:0007669"/>
    <property type="project" value="UniProtKB-ARBA"/>
</dbReference>
<comment type="similarity">
    <text evidence="2">Belongs to the SLC13A/DASS transporter (TC 2.A.47) family. NADC subfamily.</text>
</comment>
<keyword evidence="5 8" id="KW-1133">Transmembrane helix</keyword>
<evidence type="ECO:0000256" key="6">
    <source>
        <dbReference type="ARBA" id="ARBA00023136"/>
    </source>
</evidence>
<sequence length="479" mass="50911">MKRTISILAALLCIIGFRFLPAPSGMTSSAMQVLGIFIGALILWLTLSIDWPSLLALAALVTVPELTMGSVLANSLGNSTVAFLLFTFMCTYAISKTSFVKRCAILFISSRIARRSPWCFLILYCASILVIGLVMSPSVVFVIYLPILRAICEELELRQDDRLANALMLGQLFSSAISCGMTPIAHVFPIMAIGFYQNATGTSVSYIHYMAFAVPVGLLCFAAMLLLFRFVLRPDLSCVSRLDFDALKRSVTPADRREKATLIIFFLVVAMWVLPEFIEPILPAVASFLDTQGTAFPPLVGAVALCLLSVGGAPLMNFKEAMQKGVEWGSVIMAGATLALGSAMTNAEIGLTDWLSGAIAPTLNGLPVWLLILVFTVWAAVMTNVASNMVTVTVVCAVAIPLCMASGGAVSTPAIAMIIGMLASYAFVTPPAHPNVPLAIGSGWTKTGQVILYGTILMVISIVVTVAVGYPIASALMGA</sequence>
<protein>
    <recommendedName>
        <fullName evidence="3">Sodium-dependent dicarboxylate transporter SdcS</fullName>
    </recommendedName>
    <alternativeName>
        <fullName evidence="7">Na(+)/dicarboxylate symporter</fullName>
    </alternativeName>
</protein>
<feature type="transmembrane region" description="Helical" evidence="8">
    <location>
        <begin position="298"/>
        <end position="316"/>
    </location>
</feature>
<evidence type="ECO:0000256" key="8">
    <source>
        <dbReference type="SAM" id="Phobius"/>
    </source>
</evidence>
<accession>A0A174VUB3</accession>
<dbReference type="PANTHER" id="PTHR10283">
    <property type="entry name" value="SOLUTE CARRIER FAMILY 13 MEMBER"/>
    <property type="match status" value="1"/>
</dbReference>
<feature type="transmembrane region" description="Helical" evidence="8">
    <location>
        <begin position="450"/>
        <end position="473"/>
    </location>
</feature>
<evidence type="ECO:0000256" key="1">
    <source>
        <dbReference type="ARBA" id="ARBA00004141"/>
    </source>
</evidence>
<evidence type="ECO:0000256" key="7">
    <source>
        <dbReference type="ARBA" id="ARBA00031174"/>
    </source>
</evidence>
<keyword evidence="6 8" id="KW-0472">Membrane</keyword>
<evidence type="ECO:0000313" key="9">
    <source>
        <dbReference type="EMBL" id="MSB22106.1"/>
    </source>
</evidence>
<organism evidence="10 11">
    <name type="scientific">Flavonifractor plautii</name>
    <name type="common">Fusobacterium plautii</name>
    <dbReference type="NCBI Taxonomy" id="292800"/>
    <lineage>
        <taxon>Bacteria</taxon>
        <taxon>Bacillati</taxon>
        <taxon>Bacillota</taxon>
        <taxon>Clostridia</taxon>
        <taxon>Eubacteriales</taxon>
        <taxon>Oscillospiraceae</taxon>
        <taxon>Flavonifractor</taxon>
    </lineage>
</organism>
<gene>
    <name evidence="10" type="ORF">GKE90_10755</name>
    <name evidence="9" type="ORF">GKE97_21785</name>
</gene>
<keyword evidence="4 8" id="KW-0812">Transmembrane</keyword>
<feature type="transmembrane region" description="Helical" evidence="8">
    <location>
        <begin position="79"/>
        <end position="99"/>
    </location>
</feature>
<feature type="transmembrane region" description="Helical" evidence="8">
    <location>
        <begin position="367"/>
        <end position="400"/>
    </location>
</feature>
<comment type="subcellular location">
    <subcellularLocation>
        <location evidence="1">Membrane</location>
        <topology evidence="1">Multi-pass membrane protein</topology>
    </subcellularLocation>
</comment>
<dbReference type="PANTHER" id="PTHR10283:SF82">
    <property type="entry name" value="SOLUTE CARRIER FAMILY 13 MEMBER 2"/>
    <property type="match status" value="1"/>
</dbReference>
<evidence type="ECO:0000313" key="11">
    <source>
        <dbReference type="Proteomes" id="UP000429811"/>
    </source>
</evidence>
<feature type="transmembrane region" description="Helical" evidence="8">
    <location>
        <begin position="120"/>
        <end position="147"/>
    </location>
</feature>
<dbReference type="GO" id="GO:0005886">
    <property type="term" value="C:plasma membrane"/>
    <property type="evidence" value="ECO:0007669"/>
    <property type="project" value="TreeGrafter"/>
</dbReference>
<dbReference type="EMBL" id="WKPO01000013">
    <property type="protein sequence ID" value="MSB49170.1"/>
    <property type="molecule type" value="Genomic_DNA"/>
</dbReference>
<proteinExistence type="inferred from homology"/>
<feature type="transmembrane region" description="Helical" evidence="8">
    <location>
        <begin position="407"/>
        <end position="428"/>
    </location>
</feature>
<evidence type="ECO:0000256" key="2">
    <source>
        <dbReference type="ARBA" id="ARBA00006772"/>
    </source>
</evidence>
<dbReference type="InterPro" id="IPR001898">
    <property type="entry name" value="SLC13A/DASS"/>
</dbReference>
<feature type="transmembrane region" description="Helical" evidence="8">
    <location>
        <begin position="206"/>
        <end position="232"/>
    </location>
</feature>
<dbReference type="GeneID" id="63971817"/>